<dbReference type="SUPFAM" id="SSF53187">
    <property type="entry name" value="Zn-dependent exopeptidases"/>
    <property type="match status" value="1"/>
</dbReference>
<reference evidence="3" key="2">
    <citation type="journal article" date="2015" name="Data Brief">
        <title>Shoot transcriptome of the giant reed, Arundo donax.</title>
        <authorList>
            <person name="Barrero R.A."/>
            <person name="Guerrero F.D."/>
            <person name="Moolhuijzen P."/>
            <person name="Goolsby J.A."/>
            <person name="Tidwell J."/>
            <person name="Bellgard S.E."/>
            <person name="Bellgard M.I."/>
        </authorList>
    </citation>
    <scope>NUCLEOTIDE SEQUENCE</scope>
    <source>
        <tissue evidence="3">Shoot tissue taken approximately 20 cm above the soil surface</tissue>
    </source>
</reference>
<dbReference type="PANTHER" id="PTHR32494:SF19">
    <property type="entry name" value="ALLANTOATE DEIMINASE-RELATED"/>
    <property type="match status" value="1"/>
</dbReference>
<reference evidence="3" key="1">
    <citation type="submission" date="2014-09" db="EMBL/GenBank/DDBJ databases">
        <authorList>
            <person name="Magalhaes I.L.F."/>
            <person name="Oliveira U."/>
            <person name="Santos F.R."/>
            <person name="Vidigal T.H.D.A."/>
            <person name="Brescovit A.D."/>
            <person name="Santos A.J."/>
        </authorList>
    </citation>
    <scope>NUCLEOTIDE SEQUENCE</scope>
    <source>
        <tissue evidence="3">Shoot tissue taken approximately 20 cm above the soil surface</tissue>
    </source>
</reference>
<evidence type="ECO:0000256" key="2">
    <source>
        <dbReference type="ARBA" id="ARBA00022801"/>
    </source>
</evidence>
<dbReference type="AlphaFoldDB" id="A0A0A9FKN5"/>
<dbReference type="GO" id="GO:0016813">
    <property type="term" value="F:hydrolase activity, acting on carbon-nitrogen (but not peptide) bonds, in linear amidines"/>
    <property type="evidence" value="ECO:0007669"/>
    <property type="project" value="InterPro"/>
</dbReference>
<organism evidence="3">
    <name type="scientific">Arundo donax</name>
    <name type="common">Giant reed</name>
    <name type="synonym">Donax arundinaceus</name>
    <dbReference type="NCBI Taxonomy" id="35708"/>
    <lineage>
        <taxon>Eukaryota</taxon>
        <taxon>Viridiplantae</taxon>
        <taxon>Streptophyta</taxon>
        <taxon>Embryophyta</taxon>
        <taxon>Tracheophyta</taxon>
        <taxon>Spermatophyta</taxon>
        <taxon>Magnoliopsida</taxon>
        <taxon>Liliopsida</taxon>
        <taxon>Poales</taxon>
        <taxon>Poaceae</taxon>
        <taxon>PACMAD clade</taxon>
        <taxon>Arundinoideae</taxon>
        <taxon>Arundineae</taxon>
        <taxon>Arundo</taxon>
    </lineage>
</organism>
<evidence type="ECO:0000256" key="1">
    <source>
        <dbReference type="ARBA" id="ARBA00022723"/>
    </source>
</evidence>
<name>A0A0A9FKN5_ARUDO</name>
<evidence type="ECO:0000313" key="3">
    <source>
        <dbReference type="EMBL" id="JAE11794.1"/>
    </source>
</evidence>
<keyword evidence="1" id="KW-0479">Metal-binding</keyword>
<dbReference type="EMBL" id="GBRH01186102">
    <property type="protein sequence ID" value="JAE11794.1"/>
    <property type="molecule type" value="Transcribed_RNA"/>
</dbReference>
<dbReference type="InterPro" id="IPR010158">
    <property type="entry name" value="Amidase_Cbmase"/>
</dbReference>
<accession>A0A0A9FKN5</accession>
<sequence length="53" mass="5817">MLFVRCRGGVSHSPEESVMDDDVWAAGLALLNFVEQNVVAELEAEQNAVAELR</sequence>
<dbReference type="PANTHER" id="PTHR32494">
    <property type="entry name" value="ALLANTOATE DEIMINASE-RELATED"/>
    <property type="match status" value="1"/>
</dbReference>
<proteinExistence type="predicted"/>
<keyword evidence="2" id="KW-0378">Hydrolase</keyword>
<dbReference type="Gene3D" id="3.40.630.10">
    <property type="entry name" value="Zn peptidases"/>
    <property type="match status" value="1"/>
</dbReference>
<dbReference type="GO" id="GO:0046872">
    <property type="term" value="F:metal ion binding"/>
    <property type="evidence" value="ECO:0007669"/>
    <property type="project" value="UniProtKB-KW"/>
</dbReference>
<protein>
    <submittedName>
        <fullName evidence="3">Uncharacterized protein</fullName>
    </submittedName>
</protein>